<evidence type="ECO:0000313" key="1">
    <source>
        <dbReference type="EMBL" id="VGO17671.1"/>
    </source>
</evidence>
<keyword evidence="2" id="KW-1185">Reference proteome</keyword>
<dbReference type="AlphaFoldDB" id="A0A6C2UE21"/>
<accession>A0A6C2UE21</accession>
<dbReference type="RefSeq" id="WP_136083159.1">
    <property type="nucleotide sequence ID" value="NZ_CAAHFG010000005.1"/>
</dbReference>
<sequence>MYEHKQVVIEHGEWSANIDEHIAELILEMWKADIYTLLSCENNNNGKDNGDVVWIMMPQYEVSDFLNCLLAGRERDEFYFRVMGYPEFGDQWRFSVLADDLSEFYDEKEDVVDFNGPPDIHLSMSVRFPIWDYAEVLSRMKAYNANAGRLAPLLPMPEPQRLQGATDAEVAPVSAMLDVQEVCHVG</sequence>
<reference evidence="1 2" key="1">
    <citation type="submission" date="2019-04" db="EMBL/GenBank/DDBJ databases">
        <authorList>
            <person name="Van Vliet M D."/>
        </authorList>
    </citation>
    <scope>NUCLEOTIDE SEQUENCE [LARGE SCALE GENOMIC DNA]</scope>
    <source>
        <strain evidence="1 2">F1</strain>
    </source>
</reference>
<dbReference type="Proteomes" id="UP000366872">
    <property type="component" value="Unassembled WGS sequence"/>
</dbReference>
<proteinExistence type="predicted"/>
<organism evidence="1 2">
    <name type="scientific">Pontiella desulfatans</name>
    <dbReference type="NCBI Taxonomy" id="2750659"/>
    <lineage>
        <taxon>Bacteria</taxon>
        <taxon>Pseudomonadati</taxon>
        <taxon>Kiritimatiellota</taxon>
        <taxon>Kiritimatiellia</taxon>
        <taxon>Kiritimatiellales</taxon>
        <taxon>Pontiellaceae</taxon>
        <taxon>Pontiella</taxon>
    </lineage>
</organism>
<name>A0A6C2UE21_PONDE</name>
<dbReference type="EMBL" id="CAAHFG010000005">
    <property type="protein sequence ID" value="VGO17671.1"/>
    <property type="molecule type" value="Genomic_DNA"/>
</dbReference>
<evidence type="ECO:0000313" key="2">
    <source>
        <dbReference type="Proteomes" id="UP000366872"/>
    </source>
</evidence>
<protein>
    <submittedName>
        <fullName evidence="1">Uncharacterized protein</fullName>
    </submittedName>
</protein>
<gene>
    <name evidence="1" type="ORF">PDESU_06273</name>
</gene>